<evidence type="ECO:0000313" key="1">
    <source>
        <dbReference type="EMBL" id="KAH7967719.1"/>
    </source>
</evidence>
<keyword evidence="2" id="KW-1185">Reference proteome</keyword>
<protein>
    <submittedName>
        <fullName evidence="1">Uncharacterized protein</fullName>
    </submittedName>
</protein>
<dbReference type="OrthoDB" id="6497189at2759"/>
<comment type="caution">
    <text evidence="1">The sequence shown here is derived from an EMBL/GenBank/DDBJ whole genome shotgun (WGS) entry which is preliminary data.</text>
</comment>
<dbReference type="InterPro" id="IPR032675">
    <property type="entry name" value="LRR_dom_sf"/>
</dbReference>
<dbReference type="Proteomes" id="UP000821837">
    <property type="component" value="Unassembled WGS sequence"/>
</dbReference>
<dbReference type="EMBL" id="JABSTV010001248">
    <property type="protein sequence ID" value="KAH7967719.1"/>
    <property type="molecule type" value="Genomic_DNA"/>
</dbReference>
<reference evidence="1" key="2">
    <citation type="submission" date="2021-09" db="EMBL/GenBank/DDBJ databases">
        <authorList>
            <person name="Jia N."/>
            <person name="Wang J."/>
            <person name="Shi W."/>
            <person name="Du L."/>
            <person name="Sun Y."/>
            <person name="Zhan W."/>
            <person name="Jiang J."/>
            <person name="Wang Q."/>
            <person name="Zhang B."/>
            <person name="Ji P."/>
            <person name="Sakyi L.B."/>
            <person name="Cui X."/>
            <person name="Yuan T."/>
            <person name="Jiang B."/>
            <person name="Yang W."/>
            <person name="Lam T.T.-Y."/>
            <person name="Chang Q."/>
            <person name="Ding S."/>
            <person name="Wang X."/>
            <person name="Zhu J."/>
            <person name="Ruan X."/>
            <person name="Zhao L."/>
            <person name="Wei J."/>
            <person name="Que T."/>
            <person name="Du C."/>
            <person name="Cheng J."/>
            <person name="Dai P."/>
            <person name="Han X."/>
            <person name="Huang E."/>
            <person name="Gao Y."/>
            <person name="Liu J."/>
            <person name="Shao H."/>
            <person name="Ye R."/>
            <person name="Li L."/>
            <person name="Wei W."/>
            <person name="Wang X."/>
            <person name="Wang C."/>
            <person name="Huo Q."/>
            <person name="Li W."/>
            <person name="Guo W."/>
            <person name="Chen H."/>
            <person name="Chen S."/>
            <person name="Zhou L."/>
            <person name="Zhou L."/>
            <person name="Ni X."/>
            <person name="Tian J."/>
            <person name="Zhou Y."/>
            <person name="Sheng Y."/>
            <person name="Liu T."/>
            <person name="Pan Y."/>
            <person name="Xia L."/>
            <person name="Li J."/>
            <person name="Zhao F."/>
            <person name="Cao W."/>
        </authorList>
    </citation>
    <scope>NUCLEOTIDE SEQUENCE</scope>
    <source>
        <strain evidence="1">Rsan-2018</strain>
        <tissue evidence="1">Larvae</tissue>
    </source>
</reference>
<gene>
    <name evidence="1" type="ORF">HPB52_002013</name>
</gene>
<organism evidence="1 2">
    <name type="scientific">Rhipicephalus sanguineus</name>
    <name type="common">Brown dog tick</name>
    <name type="synonym">Ixodes sanguineus</name>
    <dbReference type="NCBI Taxonomy" id="34632"/>
    <lineage>
        <taxon>Eukaryota</taxon>
        <taxon>Metazoa</taxon>
        <taxon>Ecdysozoa</taxon>
        <taxon>Arthropoda</taxon>
        <taxon>Chelicerata</taxon>
        <taxon>Arachnida</taxon>
        <taxon>Acari</taxon>
        <taxon>Parasitiformes</taxon>
        <taxon>Ixodida</taxon>
        <taxon>Ixodoidea</taxon>
        <taxon>Ixodidae</taxon>
        <taxon>Rhipicephalinae</taxon>
        <taxon>Rhipicephalus</taxon>
        <taxon>Rhipicephalus</taxon>
    </lineage>
</organism>
<dbReference type="SUPFAM" id="SSF52047">
    <property type="entry name" value="RNI-like"/>
    <property type="match status" value="1"/>
</dbReference>
<dbReference type="VEuPathDB" id="VectorBase:RSAN_036433"/>
<sequence length="564" mass="63954">MWFRMLANQTEETFVTFLEKEDKSLAVREMDVSYCIVANPDTLLQCIRRCTMLRKLYCVACPFKASDMLSLLLQLPFLTRLHFSLVAEHDLAGDMTSILAQYAQGHTASSLRNIYAEVRDDSNFALLEAFVSCCPNLSDLHVHFMRGQLSHAVLYCEEIIEALSTVKNFTFSSDVPACLQLEIPAALDLKTCLQICSNVVYGKLRCRNYNCAQLADLASGNSHADLPPQLVILAIYKPELLAQRIRTACRMLRWTSVSRLCLVLVPQEPECTDYPTVGVEFLPCLREFFVTAVSNLLELNVNSFHFGLDLDLTTLMLNANMKTLRAISAPPCGLRHPSVLQRLVHSCPALEELDVRVYHRASLVRCVVCESPFALHADDVAFLNSDSPRKQFRITLCDLPRLESLRFLHRCSVTDLRLLNCPETVREDYASLAMMLPHNNNLRYLQLQQEWLPLCDESFITNLTCLQSLEYVCFLTGVFASDEFVDSFLHGLDILMRNLKVAHVHYRRPPEGAEQRVTWMRNASWPRLERGRGPVLRDRPCVLCSTATFIGLAKPPTTQINLAP</sequence>
<name>A0A9D4Q3V1_RHISA</name>
<accession>A0A9D4Q3V1</accession>
<reference evidence="1" key="1">
    <citation type="journal article" date="2020" name="Cell">
        <title>Large-Scale Comparative Analyses of Tick Genomes Elucidate Their Genetic Diversity and Vector Capacities.</title>
        <authorList>
            <consortium name="Tick Genome and Microbiome Consortium (TIGMIC)"/>
            <person name="Jia N."/>
            <person name="Wang J."/>
            <person name="Shi W."/>
            <person name="Du L."/>
            <person name="Sun Y."/>
            <person name="Zhan W."/>
            <person name="Jiang J.F."/>
            <person name="Wang Q."/>
            <person name="Zhang B."/>
            <person name="Ji P."/>
            <person name="Bell-Sakyi L."/>
            <person name="Cui X.M."/>
            <person name="Yuan T.T."/>
            <person name="Jiang B.G."/>
            <person name="Yang W.F."/>
            <person name="Lam T.T."/>
            <person name="Chang Q.C."/>
            <person name="Ding S.J."/>
            <person name="Wang X.J."/>
            <person name="Zhu J.G."/>
            <person name="Ruan X.D."/>
            <person name="Zhao L."/>
            <person name="Wei J.T."/>
            <person name="Ye R.Z."/>
            <person name="Que T.C."/>
            <person name="Du C.H."/>
            <person name="Zhou Y.H."/>
            <person name="Cheng J.X."/>
            <person name="Dai P.F."/>
            <person name="Guo W.B."/>
            <person name="Han X.H."/>
            <person name="Huang E.J."/>
            <person name="Li L.F."/>
            <person name="Wei W."/>
            <person name="Gao Y.C."/>
            <person name="Liu J.Z."/>
            <person name="Shao H.Z."/>
            <person name="Wang X."/>
            <person name="Wang C.C."/>
            <person name="Yang T.C."/>
            <person name="Huo Q.B."/>
            <person name="Li W."/>
            <person name="Chen H.Y."/>
            <person name="Chen S.E."/>
            <person name="Zhou L.G."/>
            <person name="Ni X.B."/>
            <person name="Tian J.H."/>
            <person name="Sheng Y."/>
            <person name="Liu T."/>
            <person name="Pan Y.S."/>
            <person name="Xia L.Y."/>
            <person name="Li J."/>
            <person name="Zhao F."/>
            <person name="Cao W.C."/>
        </authorList>
    </citation>
    <scope>NUCLEOTIDE SEQUENCE</scope>
    <source>
        <strain evidence="1">Rsan-2018</strain>
    </source>
</reference>
<proteinExistence type="predicted"/>
<dbReference type="AlphaFoldDB" id="A0A9D4Q3V1"/>
<evidence type="ECO:0000313" key="2">
    <source>
        <dbReference type="Proteomes" id="UP000821837"/>
    </source>
</evidence>
<dbReference type="Gene3D" id="3.80.10.10">
    <property type="entry name" value="Ribonuclease Inhibitor"/>
    <property type="match status" value="1"/>
</dbReference>